<dbReference type="PRINTS" id="PR01576">
    <property type="entry name" value="PDEFORMYLASE"/>
</dbReference>
<evidence type="ECO:0000256" key="5">
    <source>
        <dbReference type="ARBA" id="ARBA00022917"/>
    </source>
</evidence>
<keyword evidence="3 7" id="KW-0479">Metal-binding</keyword>
<dbReference type="GeneID" id="27703474"/>
<dbReference type="AlphaFoldDB" id="A0A0D2EGA0"/>
<dbReference type="VEuPathDB" id="FungiDB:Z519_10546"/>
<dbReference type="InterPro" id="IPR023635">
    <property type="entry name" value="Peptide_deformylase"/>
</dbReference>
<dbReference type="GO" id="GO:0046872">
    <property type="term" value="F:metal ion binding"/>
    <property type="evidence" value="ECO:0007669"/>
    <property type="project" value="UniProtKB-KW"/>
</dbReference>
<name>A0A0D2EGA0_CLAB1</name>
<keyword evidence="4 7" id="KW-0378">Hydrolase</keyword>
<sequence>MSHSNAKAGSKILLIVRWSTPILHRRLRSVTCFNTKDLDALVADMFATMYAADGAGLAANQVGADLKMFVYVTDSKGARSWGVVCNLVIKSSSPRRASDGGRQDAASAGMMLQADSSGQPLTQQTQIMTEGCLSYSGGSASVLRHRSITINGLDQHSKALKIHAS</sequence>
<evidence type="ECO:0000256" key="1">
    <source>
        <dbReference type="ARBA" id="ARBA00010759"/>
    </source>
</evidence>
<keyword evidence="9" id="KW-1185">Reference proteome</keyword>
<evidence type="ECO:0000313" key="8">
    <source>
        <dbReference type="EMBL" id="KIW89061.1"/>
    </source>
</evidence>
<evidence type="ECO:0000256" key="4">
    <source>
        <dbReference type="ARBA" id="ARBA00022801"/>
    </source>
</evidence>
<protein>
    <recommendedName>
        <fullName evidence="2 7">Peptide deformylase</fullName>
        <ecNumber evidence="2 7">3.5.1.88</ecNumber>
    </recommendedName>
</protein>
<dbReference type="PANTHER" id="PTHR10458">
    <property type="entry name" value="PEPTIDE DEFORMYLASE"/>
    <property type="match status" value="1"/>
</dbReference>
<dbReference type="Proteomes" id="UP000053789">
    <property type="component" value="Unassembled WGS sequence"/>
</dbReference>
<dbReference type="SUPFAM" id="SSF56420">
    <property type="entry name" value="Peptide deformylase"/>
    <property type="match status" value="1"/>
</dbReference>
<dbReference type="GO" id="GO:0006412">
    <property type="term" value="P:translation"/>
    <property type="evidence" value="ECO:0007669"/>
    <property type="project" value="UniProtKB-KW"/>
</dbReference>
<proteinExistence type="inferred from homology"/>
<reference evidence="8" key="1">
    <citation type="submission" date="2015-01" db="EMBL/GenBank/DDBJ databases">
        <title>The Genome Sequence of Cladophialophora bantiana CBS 173.52.</title>
        <authorList>
            <consortium name="The Broad Institute Genomics Platform"/>
            <person name="Cuomo C."/>
            <person name="de Hoog S."/>
            <person name="Gorbushina A."/>
            <person name="Stielow B."/>
            <person name="Teixiera M."/>
            <person name="Abouelleil A."/>
            <person name="Chapman S.B."/>
            <person name="Priest M."/>
            <person name="Young S.K."/>
            <person name="Wortman J."/>
            <person name="Nusbaum C."/>
            <person name="Birren B."/>
        </authorList>
    </citation>
    <scope>NUCLEOTIDE SEQUENCE [LARGE SCALE GENOMIC DNA]</scope>
    <source>
        <strain evidence="8">CBS 173.52</strain>
    </source>
</reference>
<comment type="catalytic activity">
    <reaction evidence="7">
        <text>N-terminal N-formyl-L-methionyl-[peptide] + H2O = N-terminal L-methionyl-[peptide] + formate</text>
        <dbReference type="Rhea" id="RHEA:24420"/>
        <dbReference type="Rhea" id="RHEA-COMP:10639"/>
        <dbReference type="Rhea" id="RHEA-COMP:10640"/>
        <dbReference type="ChEBI" id="CHEBI:15377"/>
        <dbReference type="ChEBI" id="CHEBI:15740"/>
        <dbReference type="ChEBI" id="CHEBI:49298"/>
        <dbReference type="ChEBI" id="CHEBI:64731"/>
        <dbReference type="EC" id="3.5.1.88"/>
    </reaction>
</comment>
<dbReference type="GO" id="GO:0042586">
    <property type="term" value="F:peptide deformylase activity"/>
    <property type="evidence" value="ECO:0007669"/>
    <property type="project" value="UniProtKB-EC"/>
</dbReference>
<accession>A0A0D2EGA0</accession>
<evidence type="ECO:0000256" key="3">
    <source>
        <dbReference type="ARBA" id="ARBA00022723"/>
    </source>
</evidence>
<dbReference type="EMBL" id="KN846997">
    <property type="protein sequence ID" value="KIW89061.1"/>
    <property type="molecule type" value="Genomic_DNA"/>
</dbReference>
<evidence type="ECO:0000313" key="9">
    <source>
        <dbReference type="Proteomes" id="UP000053789"/>
    </source>
</evidence>
<evidence type="ECO:0000256" key="7">
    <source>
        <dbReference type="RuleBase" id="RU362111"/>
    </source>
</evidence>
<comment type="similarity">
    <text evidence="1 7">Belongs to the polypeptide deformylase family.</text>
</comment>
<dbReference type="InterPro" id="IPR036821">
    <property type="entry name" value="Peptide_deformylase_sf"/>
</dbReference>
<dbReference type="Pfam" id="PF01327">
    <property type="entry name" value="Pep_deformylase"/>
    <property type="match status" value="1"/>
</dbReference>
<comment type="function">
    <text evidence="6 7">Removes the formyl group from the N-terminal Met of newly synthesized proteins.</text>
</comment>
<gene>
    <name evidence="8" type="ORF">Z519_10546</name>
</gene>
<dbReference type="Gene3D" id="3.90.45.10">
    <property type="entry name" value="Peptide deformylase"/>
    <property type="match status" value="1"/>
</dbReference>
<evidence type="ECO:0000256" key="2">
    <source>
        <dbReference type="ARBA" id="ARBA00012175"/>
    </source>
</evidence>
<dbReference type="HOGENOM" id="CLU_061901_1_0_1"/>
<dbReference type="EC" id="3.5.1.88" evidence="2 7"/>
<evidence type="ECO:0000256" key="6">
    <source>
        <dbReference type="ARBA" id="ARBA00037114"/>
    </source>
</evidence>
<dbReference type="RefSeq" id="XP_016615730.1">
    <property type="nucleotide sequence ID" value="XM_016768262.1"/>
</dbReference>
<organism evidence="8 9">
    <name type="scientific">Cladophialophora bantiana (strain ATCC 10958 / CBS 173.52 / CDC B-1940 / NIH 8579)</name>
    <name type="common">Xylohypha bantiana</name>
    <dbReference type="NCBI Taxonomy" id="1442370"/>
    <lineage>
        <taxon>Eukaryota</taxon>
        <taxon>Fungi</taxon>
        <taxon>Dikarya</taxon>
        <taxon>Ascomycota</taxon>
        <taxon>Pezizomycotina</taxon>
        <taxon>Eurotiomycetes</taxon>
        <taxon>Chaetothyriomycetidae</taxon>
        <taxon>Chaetothyriales</taxon>
        <taxon>Herpotrichiellaceae</taxon>
        <taxon>Cladophialophora</taxon>
    </lineage>
</organism>
<dbReference type="PANTHER" id="PTHR10458:SF2">
    <property type="entry name" value="PEPTIDE DEFORMYLASE, MITOCHONDRIAL"/>
    <property type="match status" value="1"/>
</dbReference>
<dbReference type="OrthoDB" id="276063at2759"/>
<keyword evidence="5 7" id="KW-0648">Protein biosynthesis</keyword>